<comment type="caution">
    <text evidence="1">The sequence shown here is derived from an EMBL/GenBank/DDBJ whole genome shotgun (WGS) entry which is preliminary data.</text>
</comment>
<evidence type="ECO:0000313" key="1">
    <source>
        <dbReference type="EMBL" id="KAK2953731.1"/>
    </source>
</evidence>
<gene>
    <name evidence="1" type="ORF">BLNAU_11288</name>
</gene>
<proteinExistence type="predicted"/>
<organism evidence="1 2">
    <name type="scientific">Blattamonas nauphoetae</name>
    <dbReference type="NCBI Taxonomy" id="2049346"/>
    <lineage>
        <taxon>Eukaryota</taxon>
        <taxon>Metamonada</taxon>
        <taxon>Preaxostyla</taxon>
        <taxon>Oxymonadida</taxon>
        <taxon>Blattamonas</taxon>
    </lineage>
</organism>
<dbReference type="Proteomes" id="UP001281761">
    <property type="component" value="Unassembled WGS sequence"/>
</dbReference>
<sequence>MQPVHKRFKIGTDPTSIPSQFPLSPLPFILRFSIAKQSLTGQFTMTSSQHVRNCESSLASLSQLIQKQHKIVMDLYIKLIISAFFRYTELNQSSGLRIEDIYFDRHYEPRLDFTYNVCSVKQKKYPFIDDLLTVKSFFFDKLLTQISEMELSPSLSRELQTFEACLLEQSQDWERNTSLLTPDDSTALDLSFVLDPPLVETVNRILSYCENYQNKHSEEALENKSFVHLRVADDSRTLKSGCTYRTRPRKPTDEILVDPLETRKEEAATVFNFLRSIKGRSVEHLGAITWITRSEAVDASTLNRLFDTFSISKIADHAVAFASLLLTDSIRHHFPLIAARSEPVFAFARFVGEVMTSTDRSPSSVFDSLPSVLPHLHSLNGSTVPMFCETILEILSKFDLTGDETRSVVGRNIDAIVTPTFHKSCSKFCASPNLSHPVWNTSSPWLLLFFSYLIKQEEIPLQFLSRLSHLIQSEILPKDQFDELLQTYQPISRSPSLHSLEHCLTTQPAPLEKKDMGLDASLFSFHPLIDVQPGIDRLGLPFDEFTSTLSNKKIVVHTEWVVNWFCQCVYHLETTLQRRPFLSQMDFFVDTSFLIGLIDPMTIDPRQSLSFEGALPSLVSMFQMAINMLELNCIPKEQIIAEDPAKFIEPFLKEALLLLNEQGLIRLALDPADLDAVHFSLTSGESSDYAPFPSLAQCVRYVWHVMAQFQKETNLEILSSDLQSCIIGVLSELVVHYQTITDTSIQQNWSDFKSHLDEIIKQDKRPSDSSFLTASPFKMGLDNLEAVLHPELNRCDHEALWATSSHSTDSDRSMSIAKPSVFVISALNSSLSSTNLDARSLLSDTSTLSLVSQPSSFFHVPSSSFNADPRRRQIVDILSWITLIRARRCMSDVSKDHTPIERRAIVHLSADSPSPTQQASLSSSEIFYSSDDVLEARLGLVLSQLQNSELDPITLEPSFIGDLFSLLDSSPTLSLPATLILLELVQKHIQIKAIVQCIHTQPQHSFFIENDEKMLIWAMVHMELMTSRWNTQPERELLRAFPWARFCSYRFETDHKFRISVSLLLNMIFYRIQQEGECYSIQYELTSYERVNSISEKFASLVTLPPKSTSQVQLRSFLQLYLIIRPEVMPNERLKGDDQDRMVTHLLQREDSFLPWHSDSILNSWCSTLRAISILFPKKNVGKHLIHCLVETSIHRVDINSLLPLLSEIFRQTHIIPLALLHPFLVRGSFERVWNEKINGAIDHDTRAFLSWLFKTRENSALFVYQYHPPPRLSRLLAVILKAVTENRDFTHTSLLNMYLFVMETYTFTSAFNSAQDSSLLLRSILQSTPPVQYLNPIRNDIVIRIVIASKLSLPPTFHSPHLVHFLSRRQYEHEKLEDLQLMVELMKPLTVNHKMTQSPYRLAMYLPFFMPPNEFQDVQTHWIHPTKLMKYLSSPTPSLVSATLRIFSISMDTFDVRDILNFIANNLFHWVMWAAENSTHLDDYDCACRILASLLIVICSQKSDSISIQ</sequence>
<dbReference type="EMBL" id="JARBJD010000087">
    <property type="protein sequence ID" value="KAK2953731.1"/>
    <property type="molecule type" value="Genomic_DNA"/>
</dbReference>
<evidence type="ECO:0000313" key="2">
    <source>
        <dbReference type="Proteomes" id="UP001281761"/>
    </source>
</evidence>
<name>A0ABQ9XNX5_9EUKA</name>
<reference evidence="1 2" key="1">
    <citation type="journal article" date="2022" name="bioRxiv">
        <title>Genomics of Preaxostyla Flagellates Illuminates Evolutionary Transitions and the Path Towards Mitochondrial Loss.</title>
        <authorList>
            <person name="Novak L.V.F."/>
            <person name="Treitli S.C."/>
            <person name="Pyrih J."/>
            <person name="Halakuc P."/>
            <person name="Pipaliya S.V."/>
            <person name="Vacek V."/>
            <person name="Brzon O."/>
            <person name="Soukal P."/>
            <person name="Eme L."/>
            <person name="Dacks J.B."/>
            <person name="Karnkowska A."/>
            <person name="Elias M."/>
            <person name="Hampl V."/>
        </authorList>
    </citation>
    <scope>NUCLEOTIDE SEQUENCE [LARGE SCALE GENOMIC DNA]</scope>
    <source>
        <strain evidence="1">NAU3</strain>
        <tissue evidence="1">Gut</tissue>
    </source>
</reference>
<keyword evidence="2" id="KW-1185">Reference proteome</keyword>
<accession>A0ABQ9XNX5</accession>
<protein>
    <submittedName>
        <fullName evidence="1">Uncharacterized protein</fullName>
    </submittedName>
</protein>